<protein>
    <recommendedName>
        <fullName evidence="1">MULE transposase domain-containing protein</fullName>
    </recommendedName>
</protein>
<sequence>MEQAILYLDTDLKQIITEKHRYQKNEKKSSWYRCVNRKCGALFNLESRERNKVEHYHPPLTNCEIDCIMFFKQLVQNVTTDHDIPLIDAYNRQYQKLTVKYSYNEIAEHWKPFATIKSNLRYHRNQTKPSNPKQAKDIQINEIYSTLDSEQFLQFDNKDNNNRILIFMTPIGMKILSNSKRWHFDGTFKTCPTHFLQIFSVHGYYQNQMYPACYILLQSKERETYVEALTKMKEILTGNNSSIVLQETLSDFELAMIQAISVVFENVNIYGCWFHFNQAIIRYLFNQCHKQALYYNDYNFKQWIRKFSALALVPLNDVKNGWNNILDTIPVSLDNDLLKFIKYFVNTWLQGKYGFSWNHFENNGPRTNHHLEGYHSKLSAIPSAKSNNVLTFINMIKKSASQVHSEYHSKERNPIADPKQLPKNKKKDQVFVTFQEQYSKQMLTFEQYFDK</sequence>
<organism evidence="2 3">
    <name type="scientific">Brachionus calyciflorus</name>
    <dbReference type="NCBI Taxonomy" id="104777"/>
    <lineage>
        <taxon>Eukaryota</taxon>
        <taxon>Metazoa</taxon>
        <taxon>Spiralia</taxon>
        <taxon>Gnathifera</taxon>
        <taxon>Rotifera</taxon>
        <taxon>Eurotatoria</taxon>
        <taxon>Monogononta</taxon>
        <taxon>Pseudotrocha</taxon>
        <taxon>Ploima</taxon>
        <taxon>Brachionidae</taxon>
        <taxon>Brachionus</taxon>
    </lineage>
</organism>
<dbReference type="PANTHER" id="PTHR47160:SF10">
    <property type="entry name" value="MULE TRANSPOSASE DOMAIN-CONTAINING PROTEIN"/>
    <property type="match status" value="1"/>
</dbReference>
<evidence type="ECO:0000313" key="3">
    <source>
        <dbReference type="Proteomes" id="UP000663879"/>
    </source>
</evidence>
<dbReference type="EMBL" id="CAJNOC010002806">
    <property type="protein sequence ID" value="CAF0952374.1"/>
    <property type="molecule type" value="Genomic_DNA"/>
</dbReference>
<gene>
    <name evidence="2" type="ORF">OXX778_LOCUS14014</name>
</gene>
<reference evidence="2" key="1">
    <citation type="submission" date="2021-02" db="EMBL/GenBank/DDBJ databases">
        <authorList>
            <person name="Nowell W R."/>
        </authorList>
    </citation>
    <scope>NUCLEOTIDE SEQUENCE</scope>
    <source>
        <strain evidence="2">Ploen Becks lab</strain>
    </source>
</reference>
<dbReference type="PANTHER" id="PTHR47160">
    <property type="entry name" value="PUTATIVE-RELATED"/>
    <property type="match status" value="1"/>
</dbReference>
<dbReference type="OrthoDB" id="10029846at2759"/>
<dbReference type="Proteomes" id="UP000663879">
    <property type="component" value="Unassembled WGS sequence"/>
</dbReference>
<dbReference type="Pfam" id="PF10551">
    <property type="entry name" value="MULE"/>
    <property type="match status" value="1"/>
</dbReference>
<dbReference type="InterPro" id="IPR018289">
    <property type="entry name" value="MULE_transposase_dom"/>
</dbReference>
<accession>A0A814D298</accession>
<name>A0A814D298_9BILA</name>
<feature type="domain" description="MULE transposase" evidence="1">
    <location>
        <begin position="182"/>
        <end position="278"/>
    </location>
</feature>
<proteinExistence type="predicted"/>
<dbReference type="AlphaFoldDB" id="A0A814D298"/>
<comment type="caution">
    <text evidence="2">The sequence shown here is derived from an EMBL/GenBank/DDBJ whole genome shotgun (WGS) entry which is preliminary data.</text>
</comment>
<keyword evidence="3" id="KW-1185">Reference proteome</keyword>
<evidence type="ECO:0000259" key="1">
    <source>
        <dbReference type="Pfam" id="PF10551"/>
    </source>
</evidence>
<evidence type="ECO:0000313" key="2">
    <source>
        <dbReference type="EMBL" id="CAF0952374.1"/>
    </source>
</evidence>